<protein>
    <submittedName>
        <fullName evidence="1">Uncharacterized protein</fullName>
    </submittedName>
</protein>
<dbReference type="EMBL" id="MK419955">
    <property type="protein sequence ID" value="QEI03518.1"/>
    <property type="molecule type" value="Genomic_DNA"/>
</dbReference>
<proteinExistence type="predicted"/>
<name>A0A6B7KPQ1_9ABAC</name>
<accession>A0A6B7KPQ1</accession>
<dbReference type="Proteomes" id="UP001223634">
    <property type="component" value="Segment"/>
</dbReference>
<sequence>MRNLRLKLLHKRKHYVFHHHCTTSFVDDNIGIVMEIEYREYYIIEEIFMILERGHVLYDDDYSDEYYPLSEETYNAALNIFDKVDEKVWQYFEASGKNAVDHVTREFSSEIEKKQNVPLKDIEIRIVRSLQDLKSDAQHFLKNESEIKLFVDEIAYYLSVDLDLPYYRGKDFFYNMSKQKNVLFKMIMEEESIKRAVGLDYKPLFEEFKKTKLLDIAIKLEEHVDENKEYCWEDDTFWHLKNYVVNA</sequence>
<reference evidence="1 2" key="1">
    <citation type="submission" date="2019-01" db="EMBL/GenBank/DDBJ databases">
        <title>The Spodoptera cosmioides nucleopolyhedrovirus (SpcoNPV) is a novel virus isolated from the polyphagous black armyworm, Spodoptera cosmioides (Walker) (Lepidoptera: Noctuidae).</title>
        <authorList>
            <person name="Santos E.R."/>
            <person name="Oliveira L.B."/>
            <person name="Silva L.A."/>
            <person name="Sosa-Gomez D.R."/>
            <person name="Ribeiro B.M."/>
            <person name="Ardisson-Araujo D.M.P."/>
        </authorList>
    </citation>
    <scope>NUCLEOTIDE SEQUENCE [LARGE SCALE GENOMIC DNA]</scope>
    <source>
        <strain evidence="1">VPN72</strain>
    </source>
</reference>
<evidence type="ECO:0000313" key="2">
    <source>
        <dbReference type="Proteomes" id="UP001223634"/>
    </source>
</evidence>
<keyword evidence="2" id="KW-1185">Reference proteome</keyword>
<evidence type="ECO:0000313" key="1">
    <source>
        <dbReference type="EMBL" id="QEI03518.1"/>
    </source>
</evidence>
<organism evidence="1 2">
    <name type="scientific">Spodoptera cosmioides nucleopolyhedrovirus</name>
    <dbReference type="NCBI Taxonomy" id="2605774"/>
    <lineage>
        <taxon>Viruses</taxon>
        <taxon>Viruses incertae sedis</taxon>
        <taxon>Naldaviricetes</taxon>
        <taxon>Lefavirales</taxon>
        <taxon>Baculoviridae</taxon>
        <taxon>Alphabaculovirus</taxon>
        <taxon>Alphabaculovirus spocosmioidis</taxon>
    </lineage>
</organism>